<keyword evidence="3" id="KW-1185">Reference proteome</keyword>
<dbReference type="AlphaFoldDB" id="A0AAV4ANZ6"/>
<organism evidence="2 3">
    <name type="scientific">Plakobranchus ocellatus</name>
    <dbReference type="NCBI Taxonomy" id="259542"/>
    <lineage>
        <taxon>Eukaryota</taxon>
        <taxon>Metazoa</taxon>
        <taxon>Spiralia</taxon>
        <taxon>Lophotrochozoa</taxon>
        <taxon>Mollusca</taxon>
        <taxon>Gastropoda</taxon>
        <taxon>Heterobranchia</taxon>
        <taxon>Euthyneura</taxon>
        <taxon>Panpulmonata</taxon>
        <taxon>Sacoglossa</taxon>
        <taxon>Placobranchoidea</taxon>
        <taxon>Plakobranchidae</taxon>
        <taxon>Plakobranchus</taxon>
    </lineage>
</organism>
<evidence type="ECO:0000256" key="1">
    <source>
        <dbReference type="SAM" id="MobiDB-lite"/>
    </source>
</evidence>
<evidence type="ECO:0000313" key="3">
    <source>
        <dbReference type="Proteomes" id="UP000735302"/>
    </source>
</evidence>
<proteinExistence type="predicted"/>
<feature type="compositionally biased region" description="Basic and acidic residues" evidence="1">
    <location>
        <begin position="364"/>
        <end position="377"/>
    </location>
</feature>
<gene>
    <name evidence="2" type="ORF">PoB_003558500</name>
</gene>
<reference evidence="2 3" key="1">
    <citation type="journal article" date="2021" name="Elife">
        <title>Chloroplast acquisition without the gene transfer in kleptoplastic sea slugs, Plakobranchus ocellatus.</title>
        <authorList>
            <person name="Maeda T."/>
            <person name="Takahashi S."/>
            <person name="Yoshida T."/>
            <person name="Shimamura S."/>
            <person name="Takaki Y."/>
            <person name="Nagai Y."/>
            <person name="Toyoda A."/>
            <person name="Suzuki Y."/>
            <person name="Arimoto A."/>
            <person name="Ishii H."/>
            <person name="Satoh N."/>
            <person name="Nishiyama T."/>
            <person name="Hasebe M."/>
            <person name="Maruyama T."/>
            <person name="Minagawa J."/>
            <person name="Obokata J."/>
            <person name="Shigenobu S."/>
        </authorList>
    </citation>
    <scope>NUCLEOTIDE SEQUENCE [LARGE SCALE GENOMIC DNA]</scope>
</reference>
<feature type="region of interest" description="Disordered" evidence="1">
    <location>
        <begin position="364"/>
        <end position="383"/>
    </location>
</feature>
<feature type="region of interest" description="Disordered" evidence="1">
    <location>
        <begin position="71"/>
        <end position="132"/>
    </location>
</feature>
<dbReference type="Proteomes" id="UP000735302">
    <property type="component" value="Unassembled WGS sequence"/>
</dbReference>
<feature type="compositionally biased region" description="Basic and acidic residues" evidence="1">
    <location>
        <begin position="158"/>
        <end position="171"/>
    </location>
</feature>
<feature type="compositionally biased region" description="Low complexity" evidence="1">
    <location>
        <begin position="116"/>
        <end position="132"/>
    </location>
</feature>
<feature type="region of interest" description="Disordered" evidence="1">
    <location>
        <begin position="152"/>
        <end position="171"/>
    </location>
</feature>
<sequence length="669" mass="71939">MEELRAKDELVLVLCACVAGSLASFIQPFAAGAIKGAAASGLGKYGADSLKASDLLRDAGRVNSAADLWTNAGQQSARRGNNYGDEASHAARKNQASRQGYGQNAAAWDQNEDQASRAAARDQQWAQHQDQIALQDAADRAAANNLWAQGNQFRQGRRNHDSIDYGFDKKFQTNNHEDGGYEYSESSDSHALDDYADKKTLYGKKKGAHAAQAAKADAQSAERWAASAQQAAAAAANSDKFGRDYDSAAYANGANKDLSQKLDASQAGNRYWSDARERALDAYADLAARDSNAARQSGAYGDVDGKLGAADYGYGLAGAKGFAPKPGAYPRALGVKGLAAADYAKQAGAADLAKLWDQSQEQRLKKAEKESTKDEAKSSFTKDQWLNDRVQGYNKDQAAKANDHGFSDFAKKAEQSAAAYDAKSADAASKSAAQQARFDLDENVHDAESRRRNLSNRKANKKVNKKFFHNNHNGGDNWERLNYDRDQVDDVFGYKAGIKKDQANRAAASHSNHKYDANARKADAARAADRANAASLNDWRKSADGWNAAEAARAQAANAEQRGLRNDNYKNNIEQKAFDENRRLAKAYDRGADRYGADHIAYGKNFGTVGRAYGGGYPYVGAGGNAFGVARGYGAYPAYGGKAYAAGPLGGYGYGAYGKRGFAPYGGYY</sequence>
<comment type="caution">
    <text evidence="2">The sequence shown here is derived from an EMBL/GenBank/DDBJ whole genome shotgun (WGS) entry which is preliminary data.</text>
</comment>
<feature type="compositionally biased region" description="Basic and acidic residues" evidence="1">
    <location>
        <begin position="513"/>
        <end position="523"/>
    </location>
</feature>
<accession>A0AAV4ANZ6</accession>
<dbReference type="EMBL" id="BLXT01004061">
    <property type="protein sequence ID" value="GFO09080.1"/>
    <property type="molecule type" value="Genomic_DNA"/>
</dbReference>
<evidence type="ECO:0000313" key="2">
    <source>
        <dbReference type="EMBL" id="GFO09080.1"/>
    </source>
</evidence>
<feature type="region of interest" description="Disordered" evidence="1">
    <location>
        <begin position="503"/>
        <end position="523"/>
    </location>
</feature>
<name>A0AAV4ANZ6_9GAST</name>
<protein>
    <submittedName>
        <fullName evidence="2">Uncharacterized protein</fullName>
    </submittedName>
</protein>